<evidence type="ECO:0000313" key="1">
    <source>
        <dbReference type="EMBL" id="PKD18071.1"/>
    </source>
</evidence>
<evidence type="ECO:0000313" key="2">
    <source>
        <dbReference type="Proteomes" id="UP000232673"/>
    </source>
</evidence>
<dbReference type="EMBL" id="LKTS01000024">
    <property type="protein sequence ID" value="PKD18071.1"/>
    <property type="molecule type" value="Genomic_DNA"/>
</dbReference>
<name>A0A2N0TTL3_9FLAO</name>
<sequence>MGQPDQALTRGRLLTRWFSFHSFYKKTNFSVEIFFRAGDRVPRYYALPASIGINFSPHGFLFSFSSIKKPQLFC</sequence>
<organism evidence="1 2">
    <name type="scientific">Salegentibacter salinarum</name>
    <dbReference type="NCBI Taxonomy" id="447422"/>
    <lineage>
        <taxon>Bacteria</taxon>
        <taxon>Pseudomonadati</taxon>
        <taxon>Bacteroidota</taxon>
        <taxon>Flavobacteriia</taxon>
        <taxon>Flavobacteriales</taxon>
        <taxon>Flavobacteriaceae</taxon>
        <taxon>Salegentibacter</taxon>
    </lineage>
</organism>
<keyword evidence="2" id="KW-1185">Reference proteome</keyword>
<accession>A0A2N0TTL3</accession>
<dbReference type="AlphaFoldDB" id="A0A2N0TTL3"/>
<gene>
    <name evidence="1" type="ORF">APR41_17940</name>
</gene>
<comment type="caution">
    <text evidence="1">The sequence shown here is derived from an EMBL/GenBank/DDBJ whole genome shotgun (WGS) entry which is preliminary data.</text>
</comment>
<reference evidence="1 2" key="1">
    <citation type="submission" date="2015-10" db="EMBL/GenBank/DDBJ databases">
        <title>Draft genome sequence of Salegentibacter salinarum KCTC 12975.</title>
        <authorList>
            <person name="Lin W."/>
            <person name="Zheng Q."/>
        </authorList>
    </citation>
    <scope>NUCLEOTIDE SEQUENCE [LARGE SCALE GENOMIC DNA]</scope>
    <source>
        <strain evidence="1 2">KCTC 12975</strain>
    </source>
</reference>
<dbReference type="Proteomes" id="UP000232673">
    <property type="component" value="Unassembled WGS sequence"/>
</dbReference>
<proteinExistence type="predicted"/>
<protein>
    <submittedName>
        <fullName evidence="1">Uncharacterized protein</fullName>
    </submittedName>
</protein>